<evidence type="ECO:0000313" key="1">
    <source>
        <dbReference type="EMBL" id="KAI9905092.1"/>
    </source>
</evidence>
<accession>A0ACC0VGR6</accession>
<dbReference type="EMBL" id="CM047940">
    <property type="protein sequence ID" value="KAI9905092.1"/>
    <property type="molecule type" value="Genomic_DNA"/>
</dbReference>
<gene>
    <name evidence="1" type="ORF">N3K66_001621</name>
</gene>
<organism evidence="1 2">
    <name type="scientific">Trichothecium roseum</name>
    <dbReference type="NCBI Taxonomy" id="47278"/>
    <lineage>
        <taxon>Eukaryota</taxon>
        <taxon>Fungi</taxon>
        <taxon>Dikarya</taxon>
        <taxon>Ascomycota</taxon>
        <taxon>Pezizomycotina</taxon>
        <taxon>Sordariomycetes</taxon>
        <taxon>Hypocreomycetidae</taxon>
        <taxon>Hypocreales</taxon>
        <taxon>Hypocreales incertae sedis</taxon>
        <taxon>Trichothecium</taxon>
    </lineage>
</organism>
<evidence type="ECO:0000313" key="2">
    <source>
        <dbReference type="Proteomes" id="UP001163324"/>
    </source>
</evidence>
<reference evidence="1" key="1">
    <citation type="submission" date="2022-10" db="EMBL/GenBank/DDBJ databases">
        <title>Complete Genome of Trichothecium roseum strain YXFP-22015, a Plant Pathogen Isolated from Citrus.</title>
        <authorList>
            <person name="Wang Y."/>
            <person name="Zhu L."/>
        </authorList>
    </citation>
    <scope>NUCLEOTIDE SEQUENCE</scope>
    <source>
        <strain evidence="1">YXFP-22015</strain>
    </source>
</reference>
<protein>
    <submittedName>
        <fullName evidence="1">Uncharacterized protein</fullName>
    </submittedName>
</protein>
<dbReference type="Proteomes" id="UP001163324">
    <property type="component" value="Chromosome 1"/>
</dbReference>
<sequence>MKHTLAIAASAATAAASSVATSVSLSALANQAQAQAARVQQQEQSCCQLLESAGLEHVLYPDSDAYQNRTESYFSVSSQLAPFCIAQPTSPEDVSLILKTLINDTDCELAVRSGGHTVWPANNIDNGVTIDMGLMTDIEYVSENKVAKVHAGARWRDVYGALEPYGVTAAGGRTSTVGVSGFLTGGGNTFYTARRGFGCDNVVNFEVVLANGDIINANAQENGDLFKALKGGSTNFGLVTRFDLQAFDAPKLWGGLVTYPTTVTDQHIDAYHNWTNNIENYMDGSVIPFWTYLPDTGEISITVAYEDTTGLEAPPAFDQFLAIPDNTSSTMRIDTHRNLAVELELTSGYRNVWFAIAFKNDKALYKKALDMHKEFVADWKAQSPDGDFICHGIFQALPTIFSTHSIEKGGNMLGLDREVDNAVLFQVQLMVNGVEQEEEGRRRMVEFRETLKQYSVDEEGGVDWEYLNYADFTQDPLKSYGPGNVEYIRAVAAKYDPHGVFQTRFPKGFKISNVE</sequence>
<proteinExistence type="predicted"/>
<keyword evidence="2" id="KW-1185">Reference proteome</keyword>
<comment type="caution">
    <text evidence="1">The sequence shown here is derived from an EMBL/GenBank/DDBJ whole genome shotgun (WGS) entry which is preliminary data.</text>
</comment>
<name>A0ACC0VGR6_9HYPO</name>